<proteinExistence type="inferred from homology"/>
<evidence type="ECO:0000313" key="4">
    <source>
        <dbReference type="Proteomes" id="UP000541535"/>
    </source>
</evidence>
<dbReference type="Gene3D" id="3.30.2310.20">
    <property type="entry name" value="RelE-like"/>
    <property type="match status" value="1"/>
</dbReference>
<evidence type="ECO:0000256" key="2">
    <source>
        <dbReference type="ARBA" id="ARBA00022649"/>
    </source>
</evidence>
<evidence type="ECO:0000256" key="1">
    <source>
        <dbReference type="ARBA" id="ARBA00006226"/>
    </source>
</evidence>
<reference evidence="3 4" key="1">
    <citation type="submission" date="2020-08" db="EMBL/GenBank/DDBJ databases">
        <title>Genomic Encyclopedia of Type Strains, Phase III (KMG-III): the genomes of soil and plant-associated and newly described type strains.</title>
        <authorList>
            <person name="Whitman W."/>
        </authorList>
    </citation>
    <scope>NUCLEOTIDE SEQUENCE [LARGE SCALE GENOMIC DNA]</scope>
    <source>
        <strain evidence="3 4">CECT 8897</strain>
    </source>
</reference>
<dbReference type="AlphaFoldDB" id="A0A7W5FWS7"/>
<organism evidence="3 4">
    <name type="scientific">Pseudoduganella violacea</name>
    <dbReference type="NCBI Taxonomy" id="1715466"/>
    <lineage>
        <taxon>Bacteria</taxon>
        <taxon>Pseudomonadati</taxon>
        <taxon>Pseudomonadota</taxon>
        <taxon>Betaproteobacteria</taxon>
        <taxon>Burkholderiales</taxon>
        <taxon>Oxalobacteraceae</taxon>
        <taxon>Telluria group</taxon>
        <taxon>Pseudoduganella</taxon>
    </lineage>
</organism>
<dbReference type="InterPro" id="IPR007712">
    <property type="entry name" value="RelE/ParE_toxin"/>
</dbReference>
<dbReference type="InterPro" id="IPR051803">
    <property type="entry name" value="TA_system_RelE-like_toxin"/>
</dbReference>
<accession>A0A7W5FWS7</accession>
<dbReference type="Proteomes" id="UP000541535">
    <property type="component" value="Unassembled WGS sequence"/>
</dbReference>
<comment type="caution">
    <text evidence="3">The sequence shown here is derived from an EMBL/GenBank/DDBJ whole genome shotgun (WGS) entry which is preliminary data.</text>
</comment>
<dbReference type="PANTHER" id="PTHR33755:SF6">
    <property type="entry name" value="PLASMID STABILIZATION SYSTEM PROTEIN"/>
    <property type="match status" value="1"/>
</dbReference>
<dbReference type="InterPro" id="IPR035093">
    <property type="entry name" value="RelE/ParE_toxin_dom_sf"/>
</dbReference>
<dbReference type="EMBL" id="JACHXD010000028">
    <property type="protein sequence ID" value="MBB3122360.1"/>
    <property type="molecule type" value="Genomic_DNA"/>
</dbReference>
<dbReference type="RefSeq" id="WP_183444018.1">
    <property type="nucleotide sequence ID" value="NZ_JACHXD010000028.1"/>
</dbReference>
<gene>
    <name evidence="3" type="ORF">FHS03_005461</name>
</gene>
<comment type="similarity">
    <text evidence="1">Belongs to the RelE toxin family.</text>
</comment>
<sequence length="95" mass="10882">MRLLISRRAACDLDEIAGYIARHNLQRAASFVVELRQQCQALTRMPLAFRARSDVFPGLRICSYQRYLILYRAEGGAVHVLRIAHSARDLRALLQ</sequence>
<keyword evidence="2" id="KW-1277">Toxin-antitoxin system</keyword>
<dbReference type="PANTHER" id="PTHR33755">
    <property type="entry name" value="TOXIN PARE1-RELATED"/>
    <property type="match status" value="1"/>
</dbReference>
<protein>
    <submittedName>
        <fullName evidence="3">Plasmid stabilization system protein ParE</fullName>
    </submittedName>
</protein>
<keyword evidence="4" id="KW-1185">Reference proteome</keyword>
<dbReference type="Pfam" id="PF05016">
    <property type="entry name" value="ParE_toxin"/>
    <property type="match status" value="1"/>
</dbReference>
<evidence type="ECO:0000313" key="3">
    <source>
        <dbReference type="EMBL" id="MBB3122360.1"/>
    </source>
</evidence>
<name>A0A7W5FWS7_9BURK</name>